<dbReference type="EMBL" id="DYUC01000060">
    <property type="protein sequence ID" value="HJG86606.1"/>
    <property type="molecule type" value="Genomic_DNA"/>
</dbReference>
<protein>
    <submittedName>
        <fullName evidence="2">Phage-shock protein</fullName>
    </submittedName>
</protein>
<sequence>MVTLVVGCFVAVALLALVLSILSVPVMIILALAPWALALAGVVLLVKALTEKPMRWENFMPAVVAFLLSGLIRWFF</sequence>
<reference evidence="2" key="2">
    <citation type="submission" date="2021-09" db="EMBL/GenBank/DDBJ databases">
        <authorList>
            <person name="Gilroy R."/>
        </authorList>
    </citation>
    <scope>NUCLEOTIDE SEQUENCE</scope>
    <source>
        <strain evidence="2">CHK179-5677</strain>
    </source>
</reference>
<dbReference type="Proteomes" id="UP000760668">
    <property type="component" value="Unassembled WGS sequence"/>
</dbReference>
<evidence type="ECO:0000256" key="1">
    <source>
        <dbReference type="SAM" id="Phobius"/>
    </source>
</evidence>
<keyword evidence="1" id="KW-0812">Transmembrane</keyword>
<feature type="transmembrane region" description="Helical" evidence="1">
    <location>
        <begin position="58"/>
        <end position="75"/>
    </location>
</feature>
<evidence type="ECO:0000313" key="3">
    <source>
        <dbReference type="Proteomes" id="UP000760668"/>
    </source>
</evidence>
<proteinExistence type="predicted"/>
<comment type="caution">
    <text evidence="2">The sequence shown here is derived from an EMBL/GenBank/DDBJ whole genome shotgun (WGS) entry which is preliminary data.</text>
</comment>
<organism evidence="2 3">
    <name type="scientific">Pseudoflavonifractor capillosus</name>
    <dbReference type="NCBI Taxonomy" id="106588"/>
    <lineage>
        <taxon>Bacteria</taxon>
        <taxon>Bacillati</taxon>
        <taxon>Bacillota</taxon>
        <taxon>Clostridia</taxon>
        <taxon>Eubacteriales</taxon>
        <taxon>Oscillospiraceae</taxon>
        <taxon>Pseudoflavonifractor</taxon>
    </lineage>
</organism>
<accession>A0A921MMN9</accession>
<keyword evidence="1" id="KW-1133">Transmembrane helix</keyword>
<feature type="transmembrane region" description="Helical" evidence="1">
    <location>
        <begin position="26"/>
        <end position="46"/>
    </location>
</feature>
<dbReference type="AlphaFoldDB" id="A0A921MMN9"/>
<reference evidence="2" key="1">
    <citation type="journal article" date="2021" name="PeerJ">
        <title>Extensive microbial diversity within the chicken gut microbiome revealed by metagenomics and culture.</title>
        <authorList>
            <person name="Gilroy R."/>
            <person name="Ravi A."/>
            <person name="Getino M."/>
            <person name="Pursley I."/>
            <person name="Horton D.L."/>
            <person name="Alikhan N.F."/>
            <person name="Baker D."/>
            <person name="Gharbi K."/>
            <person name="Hall N."/>
            <person name="Watson M."/>
            <person name="Adriaenssens E.M."/>
            <person name="Foster-Nyarko E."/>
            <person name="Jarju S."/>
            <person name="Secka A."/>
            <person name="Antonio M."/>
            <person name="Oren A."/>
            <person name="Chaudhuri R.R."/>
            <person name="La Ragione R."/>
            <person name="Hildebrand F."/>
            <person name="Pallen M.J."/>
        </authorList>
    </citation>
    <scope>NUCLEOTIDE SEQUENCE</scope>
    <source>
        <strain evidence="2">CHK179-5677</strain>
    </source>
</reference>
<dbReference type="RefSeq" id="WP_295369853.1">
    <property type="nucleotide sequence ID" value="NZ_DYUC01000060.1"/>
</dbReference>
<evidence type="ECO:0000313" key="2">
    <source>
        <dbReference type="EMBL" id="HJG86606.1"/>
    </source>
</evidence>
<gene>
    <name evidence="2" type="ORF">K8V01_06245</name>
</gene>
<keyword evidence="1" id="KW-0472">Membrane</keyword>
<name>A0A921MMN9_9FIRM</name>